<evidence type="ECO:0000256" key="1">
    <source>
        <dbReference type="HAMAP-Rule" id="MF_02088"/>
    </source>
</evidence>
<dbReference type="Proteomes" id="UP000297951">
    <property type="component" value="Unassembled WGS sequence"/>
</dbReference>
<feature type="transmembrane region" description="Helical" evidence="1">
    <location>
        <begin position="283"/>
        <end position="303"/>
    </location>
</feature>
<dbReference type="EMBL" id="SPQC01000034">
    <property type="protein sequence ID" value="TFU21347.1"/>
    <property type="molecule type" value="Genomic_DNA"/>
</dbReference>
<feature type="transmembrane region" description="Helical" evidence="1">
    <location>
        <begin position="243"/>
        <end position="263"/>
    </location>
</feature>
<evidence type="ECO:0000256" key="2">
    <source>
        <dbReference type="SAM" id="MobiDB-lite"/>
    </source>
</evidence>
<comment type="caution">
    <text evidence="3">The sequence shown here is derived from an EMBL/GenBank/DDBJ whole genome shotgun (WGS) entry which is preliminary data.</text>
</comment>
<feature type="compositionally biased region" description="Low complexity" evidence="2">
    <location>
        <begin position="115"/>
        <end position="125"/>
    </location>
</feature>
<feature type="transmembrane region" description="Helical" evidence="1">
    <location>
        <begin position="166"/>
        <end position="188"/>
    </location>
</feature>
<keyword evidence="1" id="KW-0812">Transmembrane</keyword>
<dbReference type="AlphaFoldDB" id="A0A4Y9F4C0"/>
<feature type="transmembrane region" description="Helical" evidence="1">
    <location>
        <begin position="309"/>
        <end position="332"/>
    </location>
</feature>
<feature type="region of interest" description="Disordered" evidence="2">
    <location>
        <begin position="107"/>
        <end position="131"/>
    </location>
</feature>
<comment type="function">
    <text evidence="1">Involved in the import of queuosine (Q) precursors, required for Q precursor salvage.</text>
</comment>
<feature type="transmembrane region" description="Helical" evidence="1">
    <location>
        <begin position="141"/>
        <end position="160"/>
    </location>
</feature>
<dbReference type="GO" id="GO:0022857">
    <property type="term" value="F:transmembrane transporter activity"/>
    <property type="evidence" value="ECO:0007669"/>
    <property type="project" value="UniProtKB-UniRule"/>
</dbReference>
<comment type="similarity">
    <text evidence="1">Belongs to the vitamin uptake transporter (VUT/ECF) (TC 2.A.88) family. Q precursor transporter subfamily.</text>
</comment>
<dbReference type="OrthoDB" id="9805479at2"/>
<comment type="subcellular location">
    <subcellularLocation>
        <location evidence="1">Cell membrane</location>
        <topology evidence="1">Multi-pass membrane protein</topology>
    </subcellularLocation>
</comment>
<dbReference type="InterPro" id="IPR003744">
    <property type="entry name" value="YhhQ"/>
</dbReference>
<name>A0A4Y9F4C0_9MICC</name>
<dbReference type="HAMAP" id="MF_02088">
    <property type="entry name" value="Q_prec_transport"/>
    <property type="match status" value="1"/>
</dbReference>
<keyword evidence="1" id="KW-1133">Transmembrane helix</keyword>
<dbReference type="Pfam" id="PF02592">
    <property type="entry name" value="Vut_1"/>
    <property type="match status" value="1"/>
</dbReference>
<proteinExistence type="inferred from homology"/>
<dbReference type="NCBIfam" id="TIGR00697">
    <property type="entry name" value="queuosine precursor transporter"/>
    <property type="match status" value="1"/>
</dbReference>
<keyword evidence="1" id="KW-1003">Cell membrane</keyword>
<dbReference type="PANTHER" id="PTHR34300">
    <property type="entry name" value="QUEUOSINE PRECURSOR TRANSPORTER-RELATED"/>
    <property type="match status" value="1"/>
</dbReference>
<dbReference type="STRING" id="85336.A7979_10795"/>
<evidence type="ECO:0000313" key="3">
    <source>
        <dbReference type="EMBL" id="TFU21347.1"/>
    </source>
</evidence>
<accession>A0A4Y9F4C0</accession>
<feature type="transmembrane region" description="Helical" evidence="1">
    <location>
        <begin position="200"/>
        <end position="223"/>
    </location>
</feature>
<keyword evidence="1" id="KW-0472">Membrane</keyword>
<sequence length="349" mass="36820">MGHGEAGQAALVEQAAEGVENSALGVLALGSVGGGGNSRHNDTLPPSVTKTYFSRQNPANCQQNLLLTHRRGRHCAPPHTRQAVRGRLKIGKLVGAQVAGGHSSNRYSTQGITVSTPPTSSPASAHKQGADTGFARPTRTYYDLLLAATCVVFILSNIGATKGVTFGSIITDGGFFLFPLAYVLGDVISEIYGFKLARRAIITSFVAAAAAAASFWVLIALPAADFYEGQAALETVLGPVPQILAGSLLGFLAGQLLNSWVLVKLKAATGGRHLWGRLMGSTLVGELADTIIFCSIAAPIIGITSFGDFLNYVIVGYVYKCAVELLLLPITYPVIGWFKRKEPTYSPTR</sequence>
<keyword evidence="1" id="KW-0813">Transport</keyword>
<protein>
    <recommendedName>
        <fullName evidence="1">Probable queuosine precursor transporter</fullName>
        <shortName evidence="1">Q precursor transporter</shortName>
    </recommendedName>
</protein>
<dbReference type="GO" id="GO:0005886">
    <property type="term" value="C:plasma membrane"/>
    <property type="evidence" value="ECO:0007669"/>
    <property type="project" value="UniProtKB-SubCell"/>
</dbReference>
<reference evidence="3 4" key="1">
    <citation type="submission" date="2019-03" db="EMBL/GenBank/DDBJ databases">
        <title>Diversity of the mouse oral microbiome.</title>
        <authorList>
            <person name="Joseph S."/>
            <person name="Aduse-Opoku J."/>
            <person name="Curtis M."/>
            <person name="Wade W."/>
            <person name="Hashim A."/>
        </authorList>
    </citation>
    <scope>NUCLEOTIDE SEQUENCE [LARGE SCALE GENOMIC DNA]</scope>
    <source>
        <strain evidence="4">irhom_31</strain>
    </source>
</reference>
<organism evidence="3 4">
    <name type="scientific">Rothia nasimurium</name>
    <dbReference type="NCBI Taxonomy" id="85336"/>
    <lineage>
        <taxon>Bacteria</taxon>
        <taxon>Bacillati</taxon>
        <taxon>Actinomycetota</taxon>
        <taxon>Actinomycetes</taxon>
        <taxon>Micrococcales</taxon>
        <taxon>Micrococcaceae</taxon>
        <taxon>Rothia</taxon>
    </lineage>
</organism>
<evidence type="ECO:0000313" key="4">
    <source>
        <dbReference type="Proteomes" id="UP000297951"/>
    </source>
</evidence>
<gene>
    <name evidence="3" type="ORF">E4U03_09220</name>
</gene>
<dbReference type="PANTHER" id="PTHR34300:SF2">
    <property type="entry name" value="QUEUOSINE PRECURSOR TRANSPORTER-RELATED"/>
    <property type="match status" value="1"/>
</dbReference>